<dbReference type="Proteomes" id="UP000734511">
    <property type="component" value="Unassembled WGS sequence"/>
</dbReference>
<evidence type="ECO:0000259" key="2">
    <source>
        <dbReference type="Pfam" id="PF00561"/>
    </source>
</evidence>
<dbReference type="SUPFAM" id="SSF51735">
    <property type="entry name" value="NAD(P)-binding Rossmann-fold domains"/>
    <property type="match status" value="1"/>
</dbReference>
<dbReference type="SUPFAM" id="SSF53474">
    <property type="entry name" value="alpha/beta-Hydrolases"/>
    <property type="match status" value="1"/>
</dbReference>
<dbReference type="PANTHER" id="PTHR48079">
    <property type="entry name" value="PROTEIN YEEZ"/>
    <property type="match status" value="1"/>
</dbReference>
<evidence type="ECO:0000313" key="5">
    <source>
        <dbReference type="Proteomes" id="UP000734511"/>
    </source>
</evidence>
<proteinExistence type="predicted"/>
<feature type="domain" description="Thioester reductase (TE)" evidence="3">
    <location>
        <begin position="8"/>
        <end position="215"/>
    </location>
</feature>
<feature type="domain" description="AB hydrolase-1" evidence="2">
    <location>
        <begin position="355"/>
        <end position="455"/>
    </location>
</feature>
<sequence length="591" mass="62464">MPRTIVFGATGFIGRSLVAELLNRGEAVAAAGRGSGDALAAWLTARHVDTRALTFVRADITRPGLSLPAQALPDVRDVYNCAGRYAFGMSVPEARATNVTGARHVVEWAAARTQLRRLVHVSGYRVSSEEPRVPDYRRLGAYEASKIEGDAVVRSRARELGVPLTLANPSTVIGPGQYIGLATMVGDLWRGRLPALPGGPDVFVPVVTVDHLARFLAELPAHPRTAGSAYWLLDDTTPDLPALVGLVAGHLGVRAPERSIPVGVIRRLPRALTRADPETLSFLSTDRYPTASANAFAESAGIPAPPVDTALREWADHLVATRFGQAPEPRRPAGFHDIAGSRTWVAGERRRPWYVLLHGLPLDCDSWNDVDYLLSAPVLAADLPGLGRSAPAPVGPEAWLAGLLEPVTTRPVLVAHSMACGPAVRYAAAHPERIGGLVLVSPSFLQRPPGILARSPLAAALLRRAGADRLARTLGVPAGPAIESAAAHLRRPGAARRVVRALRADRADRAKLRRLLDDVQVPVELVVGADDPLEAATGLPVTTVPGAAHYPQLTAPGAVAHALADLAARRSPADPPAERPVGADPSATAPR</sequence>
<dbReference type="InterPro" id="IPR013120">
    <property type="entry name" value="FAR_NAD-bd"/>
</dbReference>
<dbReference type="InterPro" id="IPR029058">
    <property type="entry name" value="AB_hydrolase_fold"/>
</dbReference>
<feature type="region of interest" description="Disordered" evidence="1">
    <location>
        <begin position="566"/>
        <end position="591"/>
    </location>
</feature>
<dbReference type="RefSeq" id="WP_167984724.1">
    <property type="nucleotide sequence ID" value="NZ_JAATEJ010000017.1"/>
</dbReference>
<name>A0ABX0ZSV6_9ACTN</name>
<evidence type="ECO:0000259" key="3">
    <source>
        <dbReference type="Pfam" id="PF07993"/>
    </source>
</evidence>
<dbReference type="Pfam" id="PF07993">
    <property type="entry name" value="NAD_binding_4"/>
    <property type="match status" value="1"/>
</dbReference>
<reference evidence="4 5" key="1">
    <citation type="submission" date="2020-03" db="EMBL/GenBank/DDBJ databases">
        <title>WGS of actinomycetes isolated from Thailand.</title>
        <authorList>
            <person name="Thawai C."/>
        </authorList>
    </citation>
    <scope>NUCLEOTIDE SEQUENCE [LARGE SCALE GENOMIC DNA]</scope>
    <source>
        <strain evidence="4 5">PRB2-1</strain>
    </source>
</reference>
<comment type="caution">
    <text evidence="4">The sequence shown here is derived from an EMBL/GenBank/DDBJ whole genome shotgun (WGS) entry which is preliminary data.</text>
</comment>
<keyword evidence="4" id="KW-0378">Hydrolase</keyword>
<dbReference type="Gene3D" id="3.40.50.720">
    <property type="entry name" value="NAD(P)-binding Rossmann-like Domain"/>
    <property type="match status" value="1"/>
</dbReference>
<evidence type="ECO:0000313" key="4">
    <source>
        <dbReference type="EMBL" id="NJP45877.1"/>
    </source>
</evidence>
<dbReference type="PANTHER" id="PTHR48079:SF6">
    <property type="entry name" value="NAD(P)-BINDING DOMAIN-CONTAINING PROTEIN-RELATED"/>
    <property type="match status" value="1"/>
</dbReference>
<keyword evidence="5" id="KW-1185">Reference proteome</keyword>
<dbReference type="Gene3D" id="3.40.50.1820">
    <property type="entry name" value="alpha/beta hydrolase"/>
    <property type="match status" value="1"/>
</dbReference>
<dbReference type="InterPro" id="IPR051783">
    <property type="entry name" value="NAD(P)-dependent_oxidoreduct"/>
</dbReference>
<accession>A0ABX0ZSV6</accession>
<organism evidence="4 5">
    <name type="scientific">Actinacidiphila epipremni</name>
    <dbReference type="NCBI Taxonomy" id="2053013"/>
    <lineage>
        <taxon>Bacteria</taxon>
        <taxon>Bacillati</taxon>
        <taxon>Actinomycetota</taxon>
        <taxon>Actinomycetes</taxon>
        <taxon>Kitasatosporales</taxon>
        <taxon>Streptomycetaceae</taxon>
        <taxon>Actinacidiphila</taxon>
    </lineage>
</organism>
<dbReference type="InterPro" id="IPR000073">
    <property type="entry name" value="AB_hydrolase_1"/>
</dbReference>
<dbReference type="EMBL" id="JAATEJ010000017">
    <property type="protein sequence ID" value="NJP45877.1"/>
    <property type="molecule type" value="Genomic_DNA"/>
</dbReference>
<dbReference type="Pfam" id="PF00561">
    <property type="entry name" value="Abhydrolase_1"/>
    <property type="match status" value="1"/>
</dbReference>
<evidence type="ECO:0000256" key="1">
    <source>
        <dbReference type="SAM" id="MobiDB-lite"/>
    </source>
</evidence>
<dbReference type="GO" id="GO:0016787">
    <property type="term" value="F:hydrolase activity"/>
    <property type="evidence" value="ECO:0007669"/>
    <property type="project" value="UniProtKB-KW"/>
</dbReference>
<gene>
    <name evidence="4" type="ORF">HCN08_21055</name>
</gene>
<dbReference type="InterPro" id="IPR036291">
    <property type="entry name" value="NAD(P)-bd_dom_sf"/>
</dbReference>
<protein>
    <submittedName>
        <fullName evidence="4">Alpha/beta fold hydrolase</fullName>
    </submittedName>
</protein>